<sequence length="177" mass="21415">MLLGFVLYFLSFNAVRFIHARDCCNRARRGYVEFTALVSFLHDPQTIDRYFKYNNTNDVYSIERNLTIVFNNNHYFMDDYYEPFENRTRVCLYKFYPQHEEMEHMHYPDGSQPRQMLFGCHSDEECCELGCCTINKYIYFWMFYPIVGTLTFGAYVARKRRIALARLRQLRESMNEP</sequence>
<dbReference type="PANTHER" id="PTHR47520">
    <property type="entry name" value="CX DOMAIN-CONTAINING PROTEIN-RELATED"/>
    <property type="match status" value="1"/>
</dbReference>
<dbReference type="PANTHER" id="PTHR47520:SF14">
    <property type="entry name" value="CX DOMAIN-CONTAINING PROTEIN"/>
    <property type="match status" value="1"/>
</dbReference>
<evidence type="ECO:0000256" key="1">
    <source>
        <dbReference type="SAM" id="Phobius"/>
    </source>
</evidence>
<feature type="domain" description="CX" evidence="3">
    <location>
        <begin position="75"/>
        <end position="132"/>
    </location>
</feature>
<evidence type="ECO:0000313" key="4">
    <source>
        <dbReference type="Proteomes" id="UP000095282"/>
    </source>
</evidence>
<feature type="signal peptide" evidence="2">
    <location>
        <begin position="1"/>
        <end position="20"/>
    </location>
</feature>
<protein>
    <submittedName>
        <fullName evidence="5">CX domain-containing protein</fullName>
    </submittedName>
</protein>
<keyword evidence="2" id="KW-0732">Signal</keyword>
<keyword evidence="1" id="KW-0812">Transmembrane</keyword>
<dbReference type="WBParaSite" id="Csp11.Scaffold629.g16635.t1">
    <property type="protein sequence ID" value="Csp11.Scaffold629.g16635.t1"/>
    <property type="gene ID" value="Csp11.Scaffold629.g16635"/>
</dbReference>
<dbReference type="Proteomes" id="UP000095282">
    <property type="component" value="Unplaced"/>
</dbReference>
<dbReference type="AlphaFoldDB" id="A0A1I7UAW6"/>
<keyword evidence="4" id="KW-1185">Reference proteome</keyword>
<feature type="transmembrane region" description="Helical" evidence="1">
    <location>
        <begin position="137"/>
        <end position="157"/>
    </location>
</feature>
<accession>A0A1I7UAW6</accession>
<dbReference type="InterPro" id="IPR002619">
    <property type="entry name" value="CX"/>
</dbReference>
<evidence type="ECO:0000313" key="5">
    <source>
        <dbReference type="WBParaSite" id="Csp11.Scaffold629.g16635.t1"/>
    </source>
</evidence>
<dbReference type="eggNOG" id="ENOG502TKTX">
    <property type="taxonomic scope" value="Eukaryota"/>
</dbReference>
<proteinExistence type="predicted"/>
<feature type="chain" id="PRO_5009308642" evidence="2">
    <location>
        <begin position="21"/>
        <end position="177"/>
    </location>
</feature>
<evidence type="ECO:0000259" key="3">
    <source>
        <dbReference type="Pfam" id="PF01705"/>
    </source>
</evidence>
<dbReference type="Pfam" id="PF01705">
    <property type="entry name" value="CX"/>
    <property type="match status" value="1"/>
</dbReference>
<reference evidence="5" key="1">
    <citation type="submission" date="2016-11" db="UniProtKB">
        <authorList>
            <consortium name="WormBaseParasite"/>
        </authorList>
    </citation>
    <scope>IDENTIFICATION</scope>
</reference>
<evidence type="ECO:0000256" key="2">
    <source>
        <dbReference type="SAM" id="SignalP"/>
    </source>
</evidence>
<keyword evidence="1" id="KW-1133">Transmembrane helix</keyword>
<organism evidence="4 5">
    <name type="scientific">Caenorhabditis tropicalis</name>
    <dbReference type="NCBI Taxonomy" id="1561998"/>
    <lineage>
        <taxon>Eukaryota</taxon>
        <taxon>Metazoa</taxon>
        <taxon>Ecdysozoa</taxon>
        <taxon>Nematoda</taxon>
        <taxon>Chromadorea</taxon>
        <taxon>Rhabditida</taxon>
        <taxon>Rhabditina</taxon>
        <taxon>Rhabditomorpha</taxon>
        <taxon>Rhabditoidea</taxon>
        <taxon>Rhabditidae</taxon>
        <taxon>Peloderinae</taxon>
        <taxon>Caenorhabditis</taxon>
    </lineage>
</organism>
<name>A0A1I7UAW6_9PELO</name>
<keyword evidence="1" id="KW-0472">Membrane</keyword>